<keyword evidence="2" id="KW-1185">Reference proteome</keyword>
<proteinExistence type="predicted"/>
<protein>
    <submittedName>
        <fullName evidence="1">Uncharacterized protein</fullName>
    </submittedName>
</protein>
<organism evidence="1 2">
    <name type="scientific">Trematosphaeria pertusa</name>
    <dbReference type="NCBI Taxonomy" id="390896"/>
    <lineage>
        <taxon>Eukaryota</taxon>
        <taxon>Fungi</taxon>
        <taxon>Dikarya</taxon>
        <taxon>Ascomycota</taxon>
        <taxon>Pezizomycotina</taxon>
        <taxon>Dothideomycetes</taxon>
        <taxon>Pleosporomycetidae</taxon>
        <taxon>Pleosporales</taxon>
        <taxon>Massarineae</taxon>
        <taxon>Trematosphaeriaceae</taxon>
        <taxon>Trematosphaeria</taxon>
    </lineage>
</organism>
<dbReference type="GeneID" id="54572718"/>
<dbReference type="Proteomes" id="UP000800094">
    <property type="component" value="Unassembled WGS sequence"/>
</dbReference>
<gene>
    <name evidence="1" type="ORF">BU26DRAFT_109962</name>
</gene>
<sequence length="74" mass="8231">MRLRFYPASGYVYTYQHVGVPSIATITQQRHGGVHLAYSSLPVSPATSLLAPRALARLWIGRSSQKQADYLSLR</sequence>
<dbReference type="AlphaFoldDB" id="A0A6A6I1J4"/>
<evidence type="ECO:0000313" key="2">
    <source>
        <dbReference type="Proteomes" id="UP000800094"/>
    </source>
</evidence>
<accession>A0A6A6I1J4</accession>
<reference evidence="1" key="1">
    <citation type="journal article" date="2020" name="Stud. Mycol.">
        <title>101 Dothideomycetes genomes: a test case for predicting lifestyles and emergence of pathogens.</title>
        <authorList>
            <person name="Haridas S."/>
            <person name="Albert R."/>
            <person name="Binder M."/>
            <person name="Bloem J."/>
            <person name="Labutti K."/>
            <person name="Salamov A."/>
            <person name="Andreopoulos B."/>
            <person name="Baker S."/>
            <person name="Barry K."/>
            <person name="Bills G."/>
            <person name="Bluhm B."/>
            <person name="Cannon C."/>
            <person name="Castanera R."/>
            <person name="Culley D."/>
            <person name="Daum C."/>
            <person name="Ezra D."/>
            <person name="Gonzalez J."/>
            <person name="Henrissat B."/>
            <person name="Kuo A."/>
            <person name="Liang C."/>
            <person name="Lipzen A."/>
            <person name="Lutzoni F."/>
            <person name="Magnuson J."/>
            <person name="Mondo S."/>
            <person name="Nolan M."/>
            <person name="Ohm R."/>
            <person name="Pangilinan J."/>
            <person name="Park H.-J."/>
            <person name="Ramirez L."/>
            <person name="Alfaro M."/>
            <person name="Sun H."/>
            <person name="Tritt A."/>
            <person name="Yoshinaga Y."/>
            <person name="Zwiers L.-H."/>
            <person name="Turgeon B."/>
            <person name="Goodwin S."/>
            <person name="Spatafora J."/>
            <person name="Crous P."/>
            <person name="Grigoriev I."/>
        </authorList>
    </citation>
    <scope>NUCLEOTIDE SEQUENCE</scope>
    <source>
        <strain evidence="1">CBS 122368</strain>
    </source>
</reference>
<name>A0A6A6I1J4_9PLEO</name>
<dbReference type="RefSeq" id="XP_033678846.1">
    <property type="nucleotide sequence ID" value="XM_033819388.1"/>
</dbReference>
<evidence type="ECO:0000313" key="1">
    <source>
        <dbReference type="EMBL" id="KAF2243842.1"/>
    </source>
</evidence>
<dbReference type="EMBL" id="ML987204">
    <property type="protein sequence ID" value="KAF2243842.1"/>
    <property type="molecule type" value="Genomic_DNA"/>
</dbReference>